<evidence type="ECO:0000256" key="5">
    <source>
        <dbReference type="ARBA" id="ARBA00022989"/>
    </source>
</evidence>
<feature type="transmembrane region" description="Helical" evidence="8">
    <location>
        <begin position="435"/>
        <end position="453"/>
    </location>
</feature>
<feature type="transmembrane region" description="Helical" evidence="8">
    <location>
        <begin position="178"/>
        <end position="198"/>
    </location>
</feature>
<protein>
    <submittedName>
        <fullName evidence="10">MFS transporter</fullName>
    </submittedName>
</protein>
<feature type="transmembrane region" description="Helical" evidence="8">
    <location>
        <begin position="144"/>
        <end position="166"/>
    </location>
</feature>
<evidence type="ECO:0000256" key="7">
    <source>
        <dbReference type="SAM" id="MobiDB-lite"/>
    </source>
</evidence>
<keyword evidence="4 8" id="KW-0812">Transmembrane</keyword>
<dbReference type="Pfam" id="PF07690">
    <property type="entry name" value="MFS_1"/>
    <property type="match status" value="1"/>
</dbReference>
<reference evidence="10 11" key="1">
    <citation type="submission" date="2019-03" db="EMBL/GenBank/DDBJ databases">
        <title>Draft genome sequences of novel Actinobacteria.</title>
        <authorList>
            <person name="Sahin N."/>
            <person name="Ay H."/>
            <person name="Saygin H."/>
        </authorList>
    </citation>
    <scope>NUCLEOTIDE SEQUENCE [LARGE SCALE GENOMIC DNA]</scope>
    <source>
        <strain evidence="10 11">16K404</strain>
    </source>
</reference>
<feature type="domain" description="Major facilitator superfamily (MFS) profile" evidence="9">
    <location>
        <begin position="144"/>
        <end position="598"/>
    </location>
</feature>
<feature type="transmembrane region" description="Helical" evidence="8">
    <location>
        <begin position="465"/>
        <end position="485"/>
    </location>
</feature>
<dbReference type="GO" id="GO:0022857">
    <property type="term" value="F:transmembrane transporter activity"/>
    <property type="evidence" value="ECO:0007669"/>
    <property type="project" value="InterPro"/>
</dbReference>
<dbReference type="PANTHER" id="PTHR42718">
    <property type="entry name" value="MAJOR FACILITATOR SUPERFAMILY MULTIDRUG TRANSPORTER MFSC"/>
    <property type="match status" value="1"/>
</dbReference>
<gene>
    <name evidence="10" type="ORF">E1161_15255</name>
</gene>
<dbReference type="OrthoDB" id="102502at2"/>
<proteinExistence type="predicted"/>
<feature type="transmembrane region" description="Helical" evidence="8">
    <location>
        <begin position="534"/>
        <end position="555"/>
    </location>
</feature>
<feature type="transmembrane region" description="Helical" evidence="8">
    <location>
        <begin position="363"/>
        <end position="382"/>
    </location>
</feature>
<comment type="caution">
    <text evidence="10">The sequence shown here is derived from an EMBL/GenBank/DDBJ whole genome shotgun (WGS) entry which is preliminary data.</text>
</comment>
<evidence type="ECO:0000313" key="11">
    <source>
        <dbReference type="Proteomes" id="UP000294744"/>
    </source>
</evidence>
<dbReference type="Gene3D" id="1.20.1250.20">
    <property type="entry name" value="MFS general substrate transporter like domains"/>
    <property type="match status" value="1"/>
</dbReference>
<keyword evidence="6 8" id="KW-0472">Membrane</keyword>
<dbReference type="AlphaFoldDB" id="A0A4R4UNM9"/>
<feature type="compositionally biased region" description="Low complexity" evidence="7">
    <location>
        <begin position="78"/>
        <end position="87"/>
    </location>
</feature>
<sequence length="604" mass="63146">MAAGRQDRAGRGPPRDHRPPRGAGRQEVRPPHGGHLPPPLHPNSSNPAAPLPALPDGSFPGRRPPRSDRRDRSHAHPPRAAAGPGARWSLRSSEQLSAPVRRLGCFRLEGVLIVTRRGQDASGRDAAAPQADDEREVRRLCRRALGVTTLGLMLVLVNATSVNLALPALSASFRVPAATADWFLVAFMLSNTASILVFSRISDMLGRRTIYLAGLVCFTVISLLCALAPNATVLILLRVLQGIAAATTVTNTTAILTDVFPPDRLVRGLSLNITAASIAQMIGPALGGLLVTFADWHALFLVNVPIGILAVVLGARLLPKIPRGRGPRERFDVAGAVLSSTGLAVLLFGINRIGPWGVTDFRVPAAILLGVALLTAFVLVELRISAPLLDFQLVRRPGRGQAYGAAFFNSFCRAGVVVLVGLHQQMVEHRSALEAGFVVMPLALLMMLCAPLSGRLSSRWSARTLSSLGALLVVLGTAGLASQLATPGAPLVLMALWLGLIGGGTGLFTAPNTGSIMAGVSSDRRAVANGIRSMLFNSAQAAGTAVALLLLTTWLGSSGVASYAADADDPAVRTGFAVAVAAMGLAALSGFVLSLARGGPWRAR</sequence>
<dbReference type="SUPFAM" id="SSF103473">
    <property type="entry name" value="MFS general substrate transporter"/>
    <property type="match status" value="1"/>
</dbReference>
<name>A0A4R4UNM9_9PSEU</name>
<feature type="transmembrane region" description="Helical" evidence="8">
    <location>
        <begin position="269"/>
        <end position="290"/>
    </location>
</feature>
<dbReference type="PROSITE" id="PS50850">
    <property type="entry name" value="MFS"/>
    <property type="match status" value="1"/>
</dbReference>
<evidence type="ECO:0000256" key="6">
    <source>
        <dbReference type="ARBA" id="ARBA00023136"/>
    </source>
</evidence>
<feature type="transmembrane region" description="Helical" evidence="8">
    <location>
        <begin position="402"/>
        <end position="423"/>
    </location>
</feature>
<dbReference type="InterPro" id="IPR036259">
    <property type="entry name" value="MFS_trans_sf"/>
</dbReference>
<feature type="compositionally biased region" description="Basic and acidic residues" evidence="7">
    <location>
        <begin position="1"/>
        <end position="30"/>
    </location>
</feature>
<feature type="transmembrane region" description="Helical" evidence="8">
    <location>
        <begin position="296"/>
        <end position="319"/>
    </location>
</feature>
<dbReference type="CDD" id="cd17321">
    <property type="entry name" value="MFS_MMR_MDR_like"/>
    <property type="match status" value="1"/>
</dbReference>
<dbReference type="PANTHER" id="PTHR42718:SF46">
    <property type="entry name" value="BLR6921 PROTEIN"/>
    <property type="match status" value="1"/>
</dbReference>
<evidence type="ECO:0000313" key="10">
    <source>
        <dbReference type="EMBL" id="TDC91906.1"/>
    </source>
</evidence>
<feature type="transmembrane region" description="Helical" evidence="8">
    <location>
        <begin position="331"/>
        <end position="351"/>
    </location>
</feature>
<feature type="transmembrane region" description="Helical" evidence="8">
    <location>
        <begin position="491"/>
        <end position="513"/>
    </location>
</feature>
<evidence type="ECO:0000256" key="4">
    <source>
        <dbReference type="ARBA" id="ARBA00022692"/>
    </source>
</evidence>
<comment type="subcellular location">
    <subcellularLocation>
        <location evidence="1">Cell membrane</location>
        <topology evidence="1">Multi-pass membrane protein</topology>
    </subcellularLocation>
</comment>
<feature type="transmembrane region" description="Helical" evidence="8">
    <location>
        <begin position="210"/>
        <end position="229"/>
    </location>
</feature>
<evidence type="ECO:0000256" key="8">
    <source>
        <dbReference type="SAM" id="Phobius"/>
    </source>
</evidence>
<keyword evidence="5 8" id="KW-1133">Transmembrane helix</keyword>
<dbReference type="GO" id="GO:0005886">
    <property type="term" value="C:plasma membrane"/>
    <property type="evidence" value="ECO:0007669"/>
    <property type="project" value="UniProtKB-SubCell"/>
</dbReference>
<evidence type="ECO:0000256" key="2">
    <source>
        <dbReference type="ARBA" id="ARBA00022448"/>
    </source>
</evidence>
<feature type="transmembrane region" description="Helical" evidence="8">
    <location>
        <begin position="235"/>
        <end position="257"/>
    </location>
</feature>
<accession>A0A4R4UNM9</accession>
<dbReference type="InterPro" id="IPR011701">
    <property type="entry name" value="MFS"/>
</dbReference>
<keyword evidence="2" id="KW-0813">Transport</keyword>
<evidence type="ECO:0000256" key="1">
    <source>
        <dbReference type="ARBA" id="ARBA00004651"/>
    </source>
</evidence>
<feature type="region of interest" description="Disordered" evidence="7">
    <location>
        <begin position="1"/>
        <end position="91"/>
    </location>
</feature>
<evidence type="ECO:0000256" key="3">
    <source>
        <dbReference type="ARBA" id="ARBA00022475"/>
    </source>
</evidence>
<feature type="transmembrane region" description="Helical" evidence="8">
    <location>
        <begin position="575"/>
        <end position="596"/>
    </location>
</feature>
<evidence type="ECO:0000259" key="9">
    <source>
        <dbReference type="PROSITE" id="PS50850"/>
    </source>
</evidence>
<dbReference type="InterPro" id="IPR020846">
    <property type="entry name" value="MFS_dom"/>
</dbReference>
<dbReference type="Gene3D" id="1.20.1720.10">
    <property type="entry name" value="Multidrug resistance protein D"/>
    <property type="match status" value="1"/>
</dbReference>
<dbReference type="Proteomes" id="UP000294744">
    <property type="component" value="Unassembled WGS sequence"/>
</dbReference>
<keyword evidence="11" id="KW-1185">Reference proteome</keyword>
<organism evidence="10 11">
    <name type="scientific">Saccharopolyspora aridisoli</name>
    <dbReference type="NCBI Taxonomy" id="2530385"/>
    <lineage>
        <taxon>Bacteria</taxon>
        <taxon>Bacillati</taxon>
        <taxon>Actinomycetota</taxon>
        <taxon>Actinomycetes</taxon>
        <taxon>Pseudonocardiales</taxon>
        <taxon>Pseudonocardiaceae</taxon>
        <taxon>Saccharopolyspora</taxon>
    </lineage>
</organism>
<dbReference type="EMBL" id="SMKV01000016">
    <property type="protein sequence ID" value="TDC91906.1"/>
    <property type="molecule type" value="Genomic_DNA"/>
</dbReference>
<keyword evidence="3" id="KW-1003">Cell membrane</keyword>